<reference evidence="6" key="1">
    <citation type="submission" date="2025-08" db="UniProtKB">
        <authorList>
            <consortium name="RefSeq"/>
        </authorList>
    </citation>
    <scope>IDENTIFICATION</scope>
</reference>
<dbReference type="Pfam" id="PF04775">
    <property type="entry name" value="Bile_Hydr_Trans"/>
    <property type="match status" value="1"/>
</dbReference>
<protein>
    <submittedName>
        <fullName evidence="6">Acyl-coenzyme A thioesterase 1-like</fullName>
    </submittedName>
</protein>
<dbReference type="Gene3D" id="2.60.40.2240">
    <property type="entry name" value="Acyl-CoA thioester hydrolase/BAAT N-terminal domain"/>
    <property type="match status" value="1"/>
</dbReference>
<dbReference type="Pfam" id="PF08840">
    <property type="entry name" value="BAAT_C"/>
    <property type="match status" value="1"/>
</dbReference>
<dbReference type="PIRSF" id="PIRSF016521">
    <property type="entry name" value="Acyl-CoA_hydro"/>
    <property type="match status" value="1"/>
</dbReference>
<evidence type="ECO:0000256" key="2">
    <source>
        <dbReference type="ARBA" id="ARBA00022832"/>
    </source>
</evidence>
<dbReference type="InterPro" id="IPR029058">
    <property type="entry name" value="AB_hydrolase_fold"/>
</dbReference>
<evidence type="ECO:0000313" key="5">
    <source>
        <dbReference type="Proteomes" id="UP000504612"/>
    </source>
</evidence>
<proteinExistence type="inferred from homology"/>
<dbReference type="GO" id="GO:0006637">
    <property type="term" value="P:acyl-CoA metabolic process"/>
    <property type="evidence" value="ECO:0007669"/>
    <property type="project" value="InterPro"/>
</dbReference>
<gene>
    <name evidence="6" type="primary">LOC113414272</name>
</gene>
<dbReference type="InterPro" id="IPR014940">
    <property type="entry name" value="BAAT_C"/>
</dbReference>
<dbReference type="PANTHER" id="PTHR10824">
    <property type="entry name" value="ACYL-COENZYME A THIOESTERASE-RELATED"/>
    <property type="match status" value="1"/>
</dbReference>
<dbReference type="GeneID" id="113414272"/>
<keyword evidence="2" id="KW-0443">Lipid metabolism</keyword>
<dbReference type="InterPro" id="IPR016662">
    <property type="entry name" value="Acyl-CoA_thioEstase_long-chain"/>
</dbReference>
<dbReference type="SUPFAM" id="SSF53474">
    <property type="entry name" value="alpha/beta-Hydrolases"/>
    <property type="match status" value="1"/>
</dbReference>
<comment type="similarity">
    <text evidence="1">Belongs to the C/M/P thioester hydrolase family.</text>
</comment>
<dbReference type="RefSeq" id="XP_026526853.1">
    <property type="nucleotide sequence ID" value="XM_026671068.1"/>
</dbReference>
<sequence length="451" mass="49414">MWQRVMGRAWEFRLVSLRGPGHPLGKFFPKSCDRRGLITMSVTPAVGLADQPAKVAIEGLAPLQGVTLRALVVNGQGSLFDACAHYQADQQGGIDLSRDVCRGGDYVGVEPMGLFWSLSPATMEKPYQRLEPEDVESPVKVQITVHQEYSQPGAIPGQVLAQTSVERWFTLPDVRRIRLKEGAIRGSLFLPPGNGPFPGVIDMFGDEGGLIEFRSSLLATHGFAALSLPYFNFEDLPKAMDDFRLEYFEEAARFLLRHPKVKKPGIGVIGTGKGGELALSMMTFLPEVVAAVCISGCSSVTATALHYGKETLPGLCFNMSRIKILDNGIFDIYEALDDPRNPANSQSRIPIEKAEGHFLFVVGEDDHNWKSSLYAEIATTCLHQHKKANFNLLSYPGAGHRINPSFSPVCLVALDRVLGVPILSGGESKAHAHAQEHSWGKILEFLNLHLK</sequence>
<evidence type="ECO:0000313" key="6">
    <source>
        <dbReference type="RefSeq" id="XP_026526853.1"/>
    </source>
</evidence>
<keyword evidence="5" id="KW-1185">Reference proteome</keyword>
<evidence type="ECO:0000256" key="1">
    <source>
        <dbReference type="ARBA" id="ARBA00006538"/>
    </source>
</evidence>
<evidence type="ECO:0000259" key="4">
    <source>
        <dbReference type="Pfam" id="PF08840"/>
    </source>
</evidence>
<feature type="domain" description="Acyl-CoA thioester hydrolase/bile acid-CoA amino acid N-acetyltransferase" evidence="3">
    <location>
        <begin position="50"/>
        <end position="181"/>
    </location>
</feature>
<dbReference type="GO" id="GO:0047617">
    <property type="term" value="F:fatty acyl-CoA hydrolase activity"/>
    <property type="evidence" value="ECO:0007669"/>
    <property type="project" value="TreeGrafter"/>
</dbReference>
<dbReference type="Proteomes" id="UP000504612">
    <property type="component" value="Unplaced"/>
</dbReference>
<dbReference type="GO" id="GO:0006631">
    <property type="term" value="P:fatty acid metabolic process"/>
    <property type="evidence" value="ECO:0007669"/>
    <property type="project" value="UniProtKB-KW"/>
</dbReference>
<dbReference type="PANTHER" id="PTHR10824:SF39">
    <property type="entry name" value="DYNEIN AXONEMAL LIGHT CHAIN 1"/>
    <property type="match status" value="1"/>
</dbReference>
<dbReference type="FunFam" id="2.60.40.2240:FF:000001">
    <property type="entry name" value="acyl-coenzyme A thioesterase 4"/>
    <property type="match status" value="1"/>
</dbReference>
<name>A0A6J1UEF2_9SAUR</name>
<evidence type="ECO:0000259" key="3">
    <source>
        <dbReference type="Pfam" id="PF04775"/>
    </source>
</evidence>
<accession>A0A6J1UEF2</accession>
<dbReference type="AlphaFoldDB" id="A0A6J1UEF2"/>
<organism evidence="5 6">
    <name type="scientific">Notechis scutatus</name>
    <name type="common">mainland tiger snake</name>
    <dbReference type="NCBI Taxonomy" id="8663"/>
    <lineage>
        <taxon>Eukaryota</taxon>
        <taxon>Metazoa</taxon>
        <taxon>Chordata</taxon>
        <taxon>Craniata</taxon>
        <taxon>Vertebrata</taxon>
        <taxon>Euteleostomi</taxon>
        <taxon>Lepidosauria</taxon>
        <taxon>Squamata</taxon>
        <taxon>Bifurcata</taxon>
        <taxon>Unidentata</taxon>
        <taxon>Episquamata</taxon>
        <taxon>Toxicofera</taxon>
        <taxon>Serpentes</taxon>
        <taxon>Colubroidea</taxon>
        <taxon>Elapidae</taxon>
        <taxon>Hydrophiinae</taxon>
        <taxon>Notechis</taxon>
    </lineage>
</organism>
<dbReference type="FunFam" id="3.40.50.1820:FF:000024">
    <property type="entry name" value="acyl-coenzyme A thioesterase 4"/>
    <property type="match status" value="1"/>
</dbReference>
<keyword evidence="2" id="KW-0276">Fatty acid metabolism</keyword>
<feature type="domain" description="BAAT/Acyl-CoA thioester hydrolase C-terminal" evidence="4">
    <location>
        <begin position="244"/>
        <end position="450"/>
    </location>
</feature>
<dbReference type="KEGG" id="nss:113414272"/>
<dbReference type="Gene3D" id="3.40.50.1820">
    <property type="entry name" value="alpha/beta hydrolase"/>
    <property type="match status" value="1"/>
</dbReference>
<dbReference type="InterPro" id="IPR042490">
    <property type="entry name" value="Thio_Ohase/BAAT_N"/>
</dbReference>
<dbReference type="InterPro" id="IPR006862">
    <property type="entry name" value="Thio_Ohase/aa_AcTrfase"/>
</dbReference>